<reference evidence="3" key="1">
    <citation type="submission" date="2017-03" db="EMBL/GenBank/DDBJ databases">
        <title>Phytopthora megakarya and P. palmivora, two closely related causual agents of cacao black pod achieved similar genome size and gene model numbers by different mechanisms.</title>
        <authorList>
            <person name="Ali S."/>
            <person name="Shao J."/>
            <person name="Larry D.J."/>
            <person name="Kronmiller B."/>
            <person name="Shen D."/>
            <person name="Strem M.D."/>
            <person name="Melnick R.L."/>
            <person name="Guiltinan M.J."/>
            <person name="Tyler B.M."/>
            <person name="Meinhardt L.W."/>
            <person name="Bailey B.A."/>
        </authorList>
    </citation>
    <scope>NUCLEOTIDE SEQUENCE [LARGE SCALE GENOMIC DNA]</scope>
    <source>
        <strain evidence="3">zdho120</strain>
    </source>
</reference>
<evidence type="ECO:0000256" key="1">
    <source>
        <dbReference type="SAM" id="Coils"/>
    </source>
</evidence>
<dbReference type="EMBL" id="NBNE01010739">
    <property type="protein sequence ID" value="OWY97191.1"/>
    <property type="molecule type" value="Genomic_DNA"/>
</dbReference>
<accession>A0A225UW54</accession>
<dbReference type="Proteomes" id="UP000198211">
    <property type="component" value="Unassembled WGS sequence"/>
</dbReference>
<organism evidence="2 3">
    <name type="scientific">Phytophthora megakarya</name>
    <dbReference type="NCBI Taxonomy" id="4795"/>
    <lineage>
        <taxon>Eukaryota</taxon>
        <taxon>Sar</taxon>
        <taxon>Stramenopiles</taxon>
        <taxon>Oomycota</taxon>
        <taxon>Peronosporomycetes</taxon>
        <taxon>Peronosporales</taxon>
        <taxon>Peronosporaceae</taxon>
        <taxon>Phytophthora</taxon>
    </lineage>
</organism>
<feature type="coiled-coil region" evidence="1">
    <location>
        <begin position="73"/>
        <end position="103"/>
    </location>
</feature>
<comment type="caution">
    <text evidence="2">The sequence shown here is derived from an EMBL/GenBank/DDBJ whole genome shotgun (WGS) entry which is preliminary data.</text>
</comment>
<keyword evidence="1" id="KW-0175">Coiled coil</keyword>
<name>A0A225UW54_9STRA</name>
<protein>
    <submittedName>
        <fullName evidence="2">Uncharacterized protein</fullName>
    </submittedName>
</protein>
<gene>
    <name evidence="2" type="ORF">PHMEG_00032342</name>
</gene>
<dbReference type="OrthoDB" id="121142at2759"/>
<evidence type="ECO:0000313" key="2">
    <source>
        <dbReference type="EMBL" id="OWY97191.1"/>
    </source>
</evidence>
<keyword evidence="3" id="KW-1185">Reference proteome</keyword>
<dbReference type="AlphaFoldDB" id="A0A225UW54"/>
<evidence type="ECO:0000313" key="3">
    <source>
        <dbReference type="Proteomes" id="UP000198211"/>
    </source>
</evidence>
<sequence length="324" mass="36673">MIHSDETTFLSELSDLFGTCEAVQQPRTTVEPDNLLCASRQLVAETEALLSSCSTRAANDKTRNAAKRRLKYCKKIESERTQLKQQEKELTIELAELQAMHSENQLVFEKTRTMPVWKAIATRQLQSRIVAEAEQRRLRAIVATRSKLLQEIGEKVHKYLTGPDAPLHSGSSMRIESADVVLFESFLQEVDNVYSQVANILNAWGINDAPLYSFHPDAKRLRKGNVEYFESLALQMNPFDYQKTGAALWKSMQLLHQQKSSHYQGALNPENTIAVKFRVPGKNDAPIRKEKANSVIFTLMKLGGLLYVQLMHVQGIQPECLLLS</sequence>
<proteinExistence type="predicted"/>